<sequence length="81" mass="9243">MPKTVQIRDIDDAVYAALVRRAAEEGVSVPELLRREASRLAARPSISEWLRRTGRRPSQVTTEEILQTLDSWRGEWPDAGR</sequence>
<organism evidence="2 3">
    <name type="scientific">Mycolicibacterium duvalii</name>
    <dbReference type="NCBI Taxonomy" id="39688"/>
    <lineage>
        <taxon>Bacteria</taxon>
        <taxon>Bacillati</taxon>
        <taxon>Actinomycetota</taxon>
        <taxon>Actinomycetes</taxon>
        <taxon>Mycobacteriales</taxon>
        <taxon>Mycobacteriaceae</taxon>
        <taxon>Mycolicibacterium</taxon>
    </lineage>
</organism>
<dbReference type="SUPFAM" id="SSF47598">
    <property type="entry name" value="Ribbon-helix-helix"/>
    <property type="match status" value="1"/>
</dbReference>
<evidence type="ECO:0000313" key="3">
    <source>
        <dbReference type="Proteomes" id="UP000467006"/>
    </source>
</evidence>
<dbReference type="Proteomes" id="UP000467006">
    <property type="component" value="Chromosome"/>
</dbReference>
<name>A0A7I7K5R4_9MYCO</name>
<feature type="domain" description="Antitoxin FitA-like ribbon-helix-helix" evidence="1">
    <location>
        <begin position="4"/>
        <end position="33"/>
    </location>
</feature>
<accession>A0A7I7K5R4</accession>
<reference evidence="2 3" key="1">
    <citation type="journal article" date="2019" name="Emerg. Microbes Infect.">
        <title>Comprehensive subspecies identification of 175 nontuberculous mycobacteria species based on 7547 genomic profiles.</title>
        <authorList>
            <person name="Matsumoto Y."/>
            <person name="Kinjo T."/>
            <person name="Motooka D."/>
            <person name="Nabeya D."/>
            <person name="Jung N."/>
            <person name="Uechi K."/>
            <person name="Horii T."/>
            <person name="Iida T."/>
            <person name="Fujita J."/>
            <person name="Nakamura S."/>
        </authorList>
    </citation>
    <scope>NUCLEOTIDE SEQUENCE [LARGE SCALE GENOMIC DNA]</scope>
    <source>
        <strain evidence="2 3">JCM 6396</strain>
    </source>
</reference>
<dbReference type="AlphaFoldDB" id="A0A7I7K5R4"/>
<dbReference type="Pfam" id="PF22513">
    <property type="entry name" value="FitA-like_RHH"/>
    <property type="match status" value="1"/>
</dbReference>
<dbReference type="OrthoDB" id="7107936at2"/>
<dbReference type="GO" id="GO:0006355">
    <property type="term" value="P:regulation of DNA-templated transcription"/>
    <property type="evidence" value="ECO:0007669"/>
    <property type="project" value="InterPro"/>
</dbReference>
<evidence type="ECO:0000259" key="1">
    <source>
        <dbReference type="Pfam" id="PF22513"/>
    </source>
</evidence>
<evidence type="ECO:0000313" key="2">
    <source>
        <dbReference type="EMBL" id="BBX19480.1"/>
    </source>
</evidence>
<dbReference type="InterPro" id="IPR053853">
    <property type="entry name" value="FitA-like_RHH"/>
</dbReference>
<dbReference type="InterPro" id="IPR010985">
    <property type="entry name" value="Ribbon_hlx_hlx"/>
</dbReference>
<keyword evidence="3" id="KW-1185">Reference proteome</keyword>
<proteinExistence type="predicted"/>
<dbReference type="RefSeq" id="WP_133117688.1">
    <property type="nucleotide sequence ID" value="NZ_AP022563.1"/>
</dbReference>
<dbReference type="EMBL" id="AP022563">
    <property type="protein sequence ID" value="BBX19480.1"/>
    <property type="molecule type" value="Genomic_DNA"/>
</dbReference>
<protein>
    <recommendedName>
        <fullName evidence="1">Antitoxin FitA-like ribbon-helix-helix domain-containing protein</fullName>
    </recommendedName>
</protein>
<dbReference type="KEGG" id="mdu:MDUV_43400"/>
<gene>
    <name evidence="2" type="ORF">MDUV_43400</name>
</gene>